<protein>
    <submittedName>
        <fullName evidence="2">Uncharacterized protein</fullName>
    </submittedName>
</protein>
<dbReference type="STRING" id="1388766.A0A017SQI7"/>
<dbReference type="HOGENOM" id="CLU_2359339_0_0_1"/>
<dbReference type="RefSeq" id="XP_040642213.1">
    <property type="nucleotide sequence ID" value="XM_040778660.1"/>
</dbReference>
<dbReference type="EMBL" id="KK088413">
    <property type="protein sequence ID" value="EYE98525.1"/>
    <property type="molecule type" value="Genomic_DNA"/>
</dbReference>
<name>A0A017SQI7_ASPRC</name>
<accession>A0A017SQI7</accession>
<reference evidence="3" key="1">
    <citation type="journal article" date="2014" name="Nat. Commun.">
        <title>Genomic adaptations of the halophilic Dead Sea filamentous fungus Eurotium rubrum.</title>
        <authorList>
            <person name="Kis-Papo T."/>
            <person name="Weig A.R."/>
            <person name="Riley R."/>
            <person name="Persoh D."/>
            <person name="Salamov A."/>
            <person name="Sun H."/>
            <person name="Lipzen A."/>
            <person name="Wasser S.P."/>
            <person name="Rambold G."/>
            <person name="Grigoriev I.V."/>
            <person name="Nevo E."/>
        </authorList>
    </citation>
    <scope>NUCLEOTIDE SEQUENCE [LARGE SCALE GENOMIC DNA]</scope>
    <source>
        <strain evidence="3">CBS 135680</strain>
    </source>
</reference>
<feature type="region of interest" description="Disordered" evidence="1">
    <location>
        <begin position="29"/>
        <end position="48"/>
    </location>
</feature>
<organism evidence="2 3">
    <name type="scientific">Aspergillus ruber (strain CBS 135680)</name>
    <dbReference type="NCBI Taxonomy" id="1388766"/>
    <lineage>
        <taxon>Eukaryota</taxon>
        <taxon>Fungi</taxon>
        <taxon>Dikarya</taxon>
        <taxon>Ascomycota</taxon>
        <taxon>Pezizomycotina</taxon>
        <taxon>Eurotiomycetes</taxon>
        <taxon>Eurotiomycetidae</taxon>
        <taxon>Eurotiales</taxon>
        <taxon>Aspergillaceae</taxon>
        <taxon>Aspergillus</taxon>
        <taxon>Aspergillus subgen. Aspergillus</taxon>
    </lineage>
</organism>
<evidence type="ECO:0000313" key="2">
    <source>
        <dbReference type="EMBL" id="EYE98525.1"/>
    </source>
</evidence>
<dbReference type="Proteomes" id="UP000019804">
    <property type="component" value="Unassembled WGS sequence"/>
</dbReference>
<evidence type="ECO:0000313" key="3">
    <source>
        <dbReference type="Proteomes" id="UP000019804"/>
    </source>
</evidence>
<keyword evidence="3" id="KW-1185">Reference proteome</keyword>
<dbReference type="GeneID" id="63693784"/>
<dbReference type="AlphaFoldDB" id="A0A017SQI7"/>
<evidence type="ECO:0000256" key="1">
    <source>
        <dbReference type="SAM" id="MobiDB-lite"/>
    </source>
</evidence>
<sequence>MDNPAEPDMLVDEYEQYQNNNDRTDVVVVSRSGSEEPEPEPEPLANDRKGIHFPFHHLRHASTPVFPAYREPRNGAVGTATRMLLAIYTLGAAIGE</sequence>
<gene>
    <name evidence="2" type="ORF">EURHEDRAFT_374605</name>
</gene>
<proteinExistence type="predicted"/>